<keyword evidence="3" id="KW-0378">Hydrolase</keyword>
<organism evidence="3 4">
    <name type="scientific">Azohydromonas lata</name>
    <dbReference type="NCBI Taxonomy" id="45677"/>
    <lineage>
        <taxon>Bacteria</taxon>
        <taxon>Pseudomonadati</taxon>
        <taxon>Pseudomonadota</taxon>
        <taxon>Betaproteobacteria</taxon>
        <taxon>Burkholderiales</taxon>
        <taxon>Sphaerotilaceae</taxon>
        <taxon>Azohydromonas</taxon>
    </lineage>
</organism>
<reference evidence="3 4" key="1">
    <citation type="submission" date="2023-11" db="EMBL/GenBank/DDBJ databases">
        <title>Draft genome of Azohydromonas lata strain H1 (DSM1123), a polyhydroxyalkanoate producer.</title>
        <authorList>
            <person name="Traversa D."/>
            <person name="D'Addabbo P."/>
            <person name="Pazzani C."/>
            <person name="Manzari C."/>
            <person name="Chiara M."/>
            <person name="Scrascia M."/>
        </authorList>
    </citation>
    <scope>NUCLEOTIDE SEQUENCE [LARGE SCALE GENOMIC DNA]</scope>
    <source>
        <strain evidence="3 4">H1</strain>
    </source>
</reference>
<dbReference type="PANTHER" id="PTHR11487">
    <property type="entry name" value="THIOESTERASE"/>
    <property type="match status" value="1"/>
</dbReference>
<dbReference type="Proteomes" id="UP001293718">
    <property type="component" value="Unassembled WGS sequence"/>
</dbReference>
<accession>A0ABU5ICV9</accession>
<sequence>MAARWFLPLRTVPAQSRALRVLTLPHAGAPLRCYRWLEGCVGDDVELWTVALPGRGKRRAEEAHTSVHSIVEALAEELPALAEEPYVLYGHSMGALLAFELARVARRRGLALPVALLLSGARSPESFLIPQDPPCSQWPQGKLVDHLRALGGVAPELLAYGELLELFLPAVRADYALCERYEPRAEPPLPVAMALMSGTEDRDVDDESLTAWGAHATGPVVMRKFLGDRFFINGHRRELPAFVTTLLQHCKAGQVKTWTADASGPAPGTQPG</sequence>
<comment type="caution">
    <text evidence="3">The sequence shown here is derived from an EMBL/GenBank/DDBJ whole genome shotgun (WGS) entry which is preliminary data.</text>
</comment>
<dbReference type="Pfam" id="PF00975">
    <property type="entry name" value="Thioesterase"/>
    <property type="match status" value="1"/>
</dbReference>
<dbReference type="PANTHER" id="PTHR11487:SF0">
    <property type="entry name" value="S-ACYL FATTY ACID SYNTHASE THIOESTERASE, MEDIUM CHAIN"/>
    <property type="match status" value="1"/>
</dbReference>
<keyword evidence="4" id="KW-1185">Reference proteome</keyword>
<name>A0ABU5ICV9_9BURK</name>
<evidence type="ECO:0000313" key="3">
    <source>
        <dbReference type="EMBL" id="MDZ5456947.1"/>
    </source>
</evidence>
<dbReference type="Gene3D" id="3.40.50.1820">
    <property type="entry name" value="alpha/beta hydrolase"/>
    <property type="match status" value="1"/>
</dbReference>
<dbReference type="GO" id="GO:0016787">
    <property type="term" value="F:hydrolase activity"/>
    <property type="evidence" value="ECO:0007669"/>
    <property type="project" value="UniProtKB-KW"/>
</dbReference>
<dbReference type="InterPro" id="IPR029058">
    <property type="entry name" value="AB_hydrolase_fold"/>
</dbReference>
<proteinExistence type="inferred from homology"/>
<evidence type="ECO:0000256" key="1">
    <source>
        <dbReference type="ARBA" id="ARBA00007169"/>
    </source>
</evidence>
<dbReference type="InterPro" id="IPR012223">
    <property type="entry name" value="TEII"/>
</dbReference>
<evidence type="ECO:0000259" key="2">
    <source>
        <dbReference type="Pfam" id="PF00975"/>
    </source>
</evidence>
<dbReference type="EMBL" id="JAXOJX010000013">
    <property type="protein sequence ID" value="MDZ5456947.1"/>
    <property type="molecule type" value="Genomic_DNA"/>
</dbReference>
<comment type="similarity">
    <text evidence="1">Belongs to the thioesterase family.</text>
</comment>
<dbReference type="SUPFAM" id="SSF53474">
    <property type="entry name" value="alpha/beta-Hydrolases"/>
    <property type="match status" value="1"/>
</dbReference>
<dbReference type="RefSeq" id="WP_322465457.1">
    <property type="nucleotide sequence ID" value="NZ_JAXOJX010000013.1"/>
</dbReference>
<protein>
    <submittedName>
        <fullName evidence="3">Alpha/beta fold hydrolase</fullName>
    </submittedName>
</protein>
<feature type="domain" description="Thioesterase" evidence="2">
    <location>
        <begin position="21"/>
        <end position="241"/>
    </location>
</feature>
<dbReference type="InterPro" id="IPR001031">
    <property type="entry name" value="Thioesterase"/>
</dbReference>
<evidence type="ECO:0000313" key="4">
    <source>
        <dbReference type="Proteomes" id="UP001293718"/>
    </source>
</evidence>
<gene>
    <name evidence="3" type="ORF">SM757_10245</name>
</gene>